<name>A0AAU8AIH5_9RHOB</name>
<dbReference type="RefSeq" id="WP_353473359.1">
    <property type="nucleotide sequence ID" value="NZ_CP123384.1"/>
</dbReference>
<reference evidence="1" key="1">
    <citation type="submission" date="2023-02" db="EMBL/GenBank/DDBJ databases">
        <title>Description and genomic characterization of Salipiger bruguierae sp. nov., isolated from the sediment of mangrove plant Bruguiera sexangula.</title>
        <authorList>
            <person name="Long M."/>
        </authorList>
    </citation>
    <scope>NUCLEOTIDE SEQUENCE</scope>
    <source>
        <strain evidence="1">H15</strain>
    </source>
</reference>
<protein>
    <submittedName>
        <fullName evidence="1">Uncharacterized protein</fullName>
    </submittedName>
</protein>
<evidence type="ECO:0000313" key="1">
    <source>
        <dbReference type="EMBL" id="XCC94536.1"/>
    </source>
</evidence>
<organism evidence="1">
    <name type="scientific">Alloyangia sp. H15</name>
    <dbReference type="NCBI Taxonomy" id="3029062"/>
    <lineage>
        <taxon>Bacteria</taxon>
        <taxon>Pseudomonadati</taxon>
        <taxon>Pseudomonadota</taxon>
        <taxon>Alphaproteobacteria</taxon>
        <taxon>Rhodobacterales</taxon>
        <taxon>Roseobacteraceae</taxon>
        <taxon>Alloyangia</taxon>
    </lineage>
</organism>
<dbReference type="AlphaFoldDB" id="A0AAU8AIH5"/>
<dbReference type="EMBL" id="CP123384">
    <property type="protein sequence ID" value="XCC94536.1"/>
    <property type="molecule type" value="Genomic_DNA"/>
</dbReference>
<accession>A0AAU8AIH5</accession>
<proteinExistence type="predicted"/>
<gene>
    <name evidence="1" type="ORF">PVT71_04770</name>
</gene>
<sequence length="128" mass="13656">MSEYSLTKTRFREGVWHGMLTGPEGSQPEIAVTLEDAPVRGVSLVGMGSPGQWALEVPVPAEAIGDGVRTILIREAASGDLLESFTLVAGEALGDDIRAEMSLLRAELDMLKRAFRRHCLETGSSSAG</sequence>